<evidence type="ECO:0000256" key="4">
    <source>
        <dbReference type="ARBA" id="ARBA00023163"/>
    </source>
</evidence>
<evidence type="ECO:0000256" key="1">
    <source>
        <dbReference type="ARBA" id="ARBA00004123"/>
    </source>
</evidence>
<accession>A0A8J5FCQ5</accession>
<dbReference type="PROSITE" id="PS51032">
    <property type="entry name" value="AP2_ERF"/>
    <property type="match status" value="1"/>
</dbReference>
<dbReference type="EMBL" id="JACMSC010000015">
    <property type="protein sequence ID" value="KAG6485184.1"/>
    <property type="molecule type" value="Genomic_DNA"/>
</dbReference>
<dbReference type="OrthoDB" id="10038011at2759"/>
<dbReference type="AlphaFoldDB" id="A0A8J5FCQ5"/>
<comment type="caution">
    <text evidence="8">The sequence shown here is derived from an EMBL/GenBank/DDBJ whole genome shotgun (WGS) entry which is preliminary data.</text>
</comment>
<comment type="subcellular location">
    <subcellularLocation>
        <location evidence="1">Nucleus</location>
    </subcellularLocation>
</comment>
<evidence type="ECO:0000256" key="3">
    <source>
        <dbReference type="ARBA" id="ARBA00023125"/>
    </source>
</evidence>
<keyword evidence="5" id="KW-0539">Nucleus</keyword>
<dbReference type="Pfam" id="PF00847">
    <property type="entry name" value="AP2"/>
    <property type="match status" value="1"/>
</dbReference>
<keyword evidence="9" id="KW-1185">Reference proteome</keyword>
<dbReference type="PANTHER" id="PTHR31190">
    <property type="entry name" value="DNA-BINDING DOMAIN"/>
    <property type="match status" value="1"/>
</dbReference>
<keyword evidence="4" id="KW-0804">Transcription</keyword>
<dbReference type="GO" id="GO:0009873">
    <property type="term" value="P:ethylene-activated signaling pathway"/>
    <property type="evidence" value="ECO:0007669"/>
    <property type="project" value="InterPro"/>
</dbReference>
<evidence type="ECO:0000313" key="8">
    <source>
        <dbReference type="EMBL" id="KAG6485184.1"/>
    </source>
</evidence>
<feature type="domain" description="AP2/ERF" evidence="7">
    <location>
        <begin position="62"/>
        <end position="120"/>
    </location>
</feature>
<dbReference type="PANTHER" id="PTHR31190:SF374">
    <property type="entry name" value="AP2_ERF DOMAIN-CONTAINING PROTEIN"/>
    <property type="match status" value="1"/>
</dbReference>
<name>A0A8J5FCQ5_ZINOF</name>
<dbReference type="CDD" id="cd00018">
    <property type="entry name" value="AP2"/>
    <property type="match status" value="1"/>
</dbReference>
<proteinExistence type="predicted"/>
<dbReference type="GO" id="GO:0003700">
    <property type="term" value="F:DNA-binding transcription factor activity"/>
    <property type="evidence" value="ECO:0007669"/>
    <property type="project" value="InterPro"/>
</dbReference>
<dbReference type="FunFam" id="3.30.730.10:FF:000001">
    <property type="entry name" value="Ethylene-responsive transcription factor 2"/>
    <property type="match status" value="1"/>
</dbReference>
<dbReference type="GO" id="GO:0003677">
    <property type="term" value="F:DNA binding"/>
    <property type="evidence" value="ECO:0007669"/>
    <property type="project" value="UniProtKB-KW"/>
</dbReference>
<dbReference type="SMART" id="SM00380">
    <property type="entry name" value="AP2"/>
    <property type="match status" value="1"/>
</dbReference>
<evidence type="ECO:0000256" key="5">
    <source>
        <dbReference type="ARBA" id="ARBA00023242"/>
    </source>
</evidence>
<keyword evidence="3" id="KW-0238">DNA-binding</keyword>
<evidence type="ECO:0000259" key="7">
    <source>
        <dbReference type="PROSITE" id="PS51032"/>
    </source>
</evidence>
<protein>
    <recommendedName>
        <fullName evidence="7">AP2/ERF domain-containing protein</fullName>
    </recommendedName>
</protein>
<dbReference type="InterPro" id="IPR001471">
    <property type="entry name" value="AP2/ERF_dom"/>
</dbReference>
<evidence type="ECO:0000313" key="9">
    <source>
        <dbReference type="Proteomes" id="UP000734854"/>
    </source>
</evidence>
<dbReference type="GO" id="GO:0005634">
    <property type="term" value="C:nucleus"/>
    <property type="evidence" value="ECO:0007669"/>
    <property type="project" value="UniProtKB-SubCell"/>
</dbReference>
<keyword evidence="2" id="KW-0805">Transcription regulation</keyword>
<feature type="region of interest" description="Disordered" evidence="6">
    <location>
        <begin position="133"/>
        <end position="180"/>
    </location>
</feature>
<dbReference type="Proteomes" id="UP000734854">
    <property type="component" value="Unassembled WGS sequence"/>
</dbReference>
<reference evidence="8 9" key="1">
    <citation type="submission" date="2020-08" db="EMBL/GenBank/DDBJ databases">
        <title>Plant Genome Project.</title>
        <authorList>
            <person name="Zhang R.-G."/>
        </authorList>
    </citation>
    <scope>NUCLEOTIDE SEQUENCE [LARGE SCALE GENOMIC DNA]</scope>
    <source>
        <tissue evidence="8">Rhizome</tissue>
    </source>
</reference>
<organism evidence="8 9">
    <name type="scientific">Zingiber officinale</name>
    <name type="common">Ginger</name>
    <name type="synonym">Amomum zingiber</name>
    <dbReference type="NCBI Taxonomy" id="94328"/>
    <lineage>
        <taxon>Eukaryota</taxon>
        <taxon>Viridiplantae</taxon>
        <taxon>Streptophyta</taxon>
        <taxon>Embryophyta</taxon>
        <taxon>Tracheophyta</taxon>
        <taxon>Spermatophyta</taxon>
        <taxon>Magnoliopsida</taxon>
        <taxon>Liliopsida</taxon>
        <taxon>Zingiberales</taxon>
        <taxon>Zingiberaceae</taxon>
        <taxon>Zingiber</taxon>
    </lineage>
</organism>
<evidence type="ECO:0000256" key="2">
    <source>
        <dbReference type="ARBA" id="ARBA00023015"/>
    </source>
</evidence>
<sequence>MPSMETDMLLDSTNHHHLTFLDTIRSYLLDDDRDGDQIATAQAVAPQLPARQRVLRQPRGMNFRGVRRRPWGKYAAEIRDPACAGARVWLGTFHTAEEAARAYDRAAFRIRGSRALLNFPHLIGCAHVQDDEAVDDDADHSPRTKAAAPASPGQSTKRRKTVPAGETPVPSTSQQPEGINYDEGLLQNYNFVNVV</sequence>
<gene>
    <name evidence="8" type="ORF">ZIOFF_053714</name>
</gene>
<dbReference type="InterPro" id="IPR044808">
    <property type="entry name" value="ERF_plant"/>
</dbReference>
<evidence type="ECO:0000256" key="6">
    <source>
        <dbReference type="SAM" id="MobiDB-lite"/>
    </source>
</evidence>